<dbReference type="EMBL" id="CAJNJA010038475">
    <property type="protein sequence ID" value="CAE7747472.1"/>
    <property type="molecule type" value="Genomic_DNA"/>
</dbReference>
<reference evidence="1" key="1">
    <citation type="submission" date="2021-02" db="EMBL/GenBank/DDBJ databases">
        <authorList>
            <person name="Dougan E. K."/>
            <person name="Rhodes N."/>
            <person name="Thang M."/>
            <person name="Chan C."/>
        </authorList>
    </citation>
    <scope>NUCLEOTIDE SEQUENCE</scope>
</reference>
<sequence length="94" mass="10792">MGFPNWCLHQVHFRENKCLPIKLKRSGRSRHVDLEETVCKAARGSLYTNDPGLVPLTRIHWRRAVSNQSAEQGKDNVELRIERSGISEAKIVQQ</sequence>
<gene>
    <name evidence="1" type="ORF">SNEC2469_LOCUS21659</name>
</gene>
<dbReference type="AlphaFoldDB" id="A0A812XPR8"/>
<protein>
    <submittedName>
        <fullName evidence="1">Uncharacterized protein</fullName>
    </submittedName>
</protein>
<organism evidence="1 2">
    <name type="scientific">Symbiodinium necroappetens</name>
    <dbReference type="NCBI Taxonomy" id="1628268"/>
    <lineage>
        <taxon>Eukaryota</taxon>
        <taxon>Sar</taxon>
        <taxon>Alveolata</taxon>
        <taxon>Dinophyceae</taxon>
        <taxon>Suessiales</taxon>
        <taxon>Symbiodiniaceae</taxon>
        <taxon>Symbiodinium</taxon>
    </lineage>
</organism>
<evidence type="ECO:0000313" key="2">
    <source>
        <dbReference type="Proteomes" id="UP000601435"/>
    </source>
</evidence>
<comment type="caution">
    <text evidence="1">The sequence shown here is derived from an EMBL/GenBank/DDBJ whole genome shotgun (WGS) entry which is preliminary data.</text>
</comment>
<keyword evidence="2" id="KW-1185">Reference proteome</keyword>
<name>A0A812XPR8_9DINO</name>
<accession>A0A812XPR8</accession>
<dbReference type="Proteomes" id="UP000601435">
    <property type="component" value="Unassembled WGS sequence"/>
</dbReference>
<evidence type="ECO:0000313" key="1">
    <source>
        <dbReference type="EMBL" id="CAE7747472.1"/>
    </source>
</evidence>
<proteinExistence type="predicted"/>